<evidence type="ECO:0000313" key="11">
    <source>
        <dbReference type="Proteomes" id="UP000466864"/>
    </source>
</evidence>
<accession>A0A7X2PA02</accession>
<comment type="caution">
    <text evidence="6">Lacks conserved residue(s) required for the propagation of feature annotation.</text>
</comment>
<dbReference type="RefSeq" id="WP_154458809.1">
    <property type="nucleotide sequence ID" value="NZ_VUMV01000010.1"/>
</dbReference>
<name>A0A7X2PA02_9FIRM</name>
<keyword evidence="6" id="KW-0963">Cytoplasm</keyword>
<sequence length="313" mass="34422">MAIKASQVKELRELTGAGMMDCKKALTETDGDMDKAVEWLRENGMAKAQKKAGRIAAEGIVMFKSTDDGKKAAVVEVNSETDFASKNETFREYVAQVADQALTTSAKDIDAFLAEPWKFDTAKTVKEALDAEIAVISENMHIRRFAQVEEQNGFVATYNHADGKIGVLVDVETDVVNDAVKEMAKNVAMQIAAMRPQYTDNSEVPADYIQKETEILRAAIMNDPKESQKPEKVIEGMLKGRVNKELKEIVLLDQVYVKAEDGKQSVAKYVEQVAKANSAKITIKGFVRFETGEGLEKKNEDFAAEVAAQAAGK</sequence>
<dbReference type="AlphaFoldDB" id="A0A7X2PA02"/>
<keyword evidence="3 6" id="KW-0251">Elongation factor</keyword>
<evidence type="ECO:0000256" key="7">
    <source>
        <dbReference type="RuleBase" id="RU000642"/>
    </source>
</evidence>
<evidence type="ECO:0000256" key="5">
    <source>
        <dbReference type="ARBA" id="ARBA00025453"/>
    </source>
</evidence>
<organism evidence="10 11">
    <name type="scientific">Bilifractor porci</name>
    <dbReference type="NCBI Taxonomy" id="2606636"/>
    <lineage>
        <taxon>Bacteria</taxon>
        <taxon>Bacillati</taxon>
        <taxon>Bacillota</taxon>
        <taxon>Clostridia</taxon>
        <taxon>Lachnospirales</taxon>
        <taxon>Lachnospiraceae</taxon>
        <taxon>Bilifractor</taxon>
    </lineage>
</organism>
<dbReference type="HAMAP" id="MF_00050">
    <property type="entry name" value="EF_Ts"/>
    <property type="match status" value="1"/>
</dbReference>
<keyword evidence="4 6" id="KW-0648">Protein biosynthesis</keyword>
<dbReference type="SUPFAM" id="SSF46934">
    <property type="entry name" value="UBA-like"/>
    <property type="match status" value="1"/>
</dbReference>
<comment type="similarity">
    <text evidence="1 6 7">Belongs to the EF-Ts family.</text>
</comment>
<dbReference type="InterPro" id="IPR014039">
    <property type="entry name" value="Transl_elong_EFTs/EF1B_dimer"/>
</dbReference>
<reference evidence="10 11" key="1">
    <citation type="submission" date="2019-08" db="EMBL/GenBank/DDBJ databases">
        <title>In-depth cultivation of the pig gut microbiome towards novel bacterial diversity and tailored functional studies.</title>
        <authorList>
            <person name="Wylensek D."/>
            <person name="Hitch T.C.A."/>
            <person name="Clavel T."/>
        </authorList>
    </citation>
    <scope>NUCLEOTIDE SEQUENCE [LARGE SCALE GENOMIC DNA]</scope>
    <source>
        <strain evidence="10 11">Oil+RF-744-WCA-WT-13</strain>
    </source>
</reference>
<evidence type="ECO:0000259" key="9">
    <source>
        <dbReference type="Pfam" id="PF00889"/>
    </source>
</evidence>
<dbReference type="PROSITE" id="PS01126">
    <property type="entry name" value="EF_TS_1"/>
    <property type="match status" value="1"/>
</dbReference>
<dbReference type="GO" id="GO:0003746">
    <property type="term" value="F:translation elongation factor activity"/>
    <property type="evidence" value="ECO:0007669"/>
    <property type="project" value="UniProtKB-UniRule"/>
</dbReference>
<dbReference type="Gene3D" id="1.10.8.10">
    <property type="entry name" value="DNA helicase RuvA subunit, C-terminal domain"/>
    <property type="match status" value="1"/>
</dbReference>
<dbReference type="FunFam" id="1.10.8.10:FF:000001">
    <property type="entry name" value="Elongation factor Ts"/>
    <property type="match status" value="1"/>
</dbReference>
<dbReference type="Gene3D" id="1.10.286.20">
    <property type="match status" value="1"/>
</dbReference>
<dbReference type="Proteomes" id="UP000466864">
    <property type="component" value="Unassembled WGS sequence"/>
</dbReference>
<dbReference type="PANTHER" id="PTHR11741:SF0">
    <property type="entry name" value="ELONGATION FACTOR TS, MITOCHONDRIAL"/>
    <property type="match status" value="1"/>
</dbReference>
<dbReference type="InterPro" id="IPR001816">
    <property type="entry name" value="Transl_elong_EFTs/EF1B"/>
</dbReference>
<dbReference type="SUPFAM" id="SSF54713">
    <property type="entry name" value="Elongation factor Ts (EF-Ts), dimerisation domain"/>
    <property type="match status" value="2"/>
</dbReference>
<evidence type="ECO:0000256" key="6">
    <source>
        <dbReference type="HAMAP-Rule" id="MF_00050"/>
    </source>
</evidence>
<dbReference type="Gene3D" id="3.30.479.20">
    <property type="entry name" value="Elongation factor Ts, dimerisation domain"/>
    <property type="match status" value="2"/>
</dbReference>
<evidence type="ECO:0000256" key="8">
    <source>
        <dbReference type="RuleBase" id="RU000643"/>
    </source>
</evidence>
<evidence type="ECO:0000256" key="2">
    <source>
        <dbReference type="ARBA" id="ARBA00016956"/>
    </source>
</evidence>
<dbReference type="GO" id="GO:0005737">
    <property type="term" value="C:cytoplasm"/>
    <property type="evidence" value="ECO:0007669"/>
    <property type="project" value="UniProtKB-SubCell"/>
</dbReference>
<comment type="subcellular location">
    <subcellularLocation>
        <location evidence="6 8">Cytoplasm</location>
    </subcellularLocation>
</comment>
<proteinExistence type="inferred from homology"/>
<dbReference type="InterPro" id="IPR036402">
    <property type="entry name" value="EF-Ts_dimer_sf"/>
</dbReference>
<evidence type="ECO:0000313" key="10">
    <source>
        <dbReference type="EMBL" id="MST82906.1"/>
    </source>
</evidence>
<keyword evidence="11" id="KW-1185">Reference proteome</keyword>
<protein>
    <recommendedName>
        <fullName evidence="2 6">Elongation factor Ts</fullName>
        <shortName evidence="6">EF-Ts</shortName>
    </recommendedName>
</protein>
<evidence type="ECO:0000256" key="3">
    <source>
        <dbReference type="ARBA" id="ARBA00022768"/>
    </source>
</evidence>
<gene>
    <name evidence="6" type="primary">tsf</name>
    <name evidence="10" type="ORF">FYJ60_11400</name>
</gene>
<comment type="function">
    <text evidence="5 6 7">Associates with the EF-Tu.GDP complex and induces the exchange of GDP to GTP. It remains bound to the aminoacyl-tRNA.EF-Tu.GTP complex up to the GTP hydrolysis stage on the ribosome.</text>
</comment>
<dbReference type="EMBL" id="VUMV01000010">
    <property type="protein sequence ID" value="MST82906.1"/>
    <property type="molecule type" value="Genomic_DNA"/>
</dbReference>
<evidence type="ECO:0000256" key="1">
    <source>
        <dbReference type="ARBA" id="ARBA00005532"/>
    </source>
</evidence>
<dbReference type="PANTHER" id="PTHR11741">
    <property type="entry name" value="ELONGATION FACTOR TS"/>
    <property type="match status" value="1"/>
</dbReference>
<dbReference type="CDD" id="cd14275">
    <property type="entry name" value="UBA_EF-Ts"/>
    <property type="match status" value="1"/>
</dbReference>
<dbReference type="InterPro" id="IPR018101">
    <property type="entry name" value="Transl_elong_Ts_CS"/>
</dbReference>
<feature type="domain" description="Translation elongation factor EFTs/EF1B dimerisation" evidence="9">
    <location>
        <begin position="72"/>
        <end position="293"/>
    </location>
</feature>
<dbReference type="InterPro" id="IPR009060">
    <property type="entry name" value="UBA-like_sf"/>
</dbReference>
<evidence type="ECO:0000256" key="4">
    <source>
        <dbReference type="ARBA" id="ARBA00022917"/>
    </source>
</evidence>
<dbReference type="NCBIfam" id="TIGR00116">
    <property type="entry name" value="tsf"/>
    <property type="match status" value="1"/>
</dbReference>
<dbReference type="Pfam" id="PF00889">
    <property type="entry name" value="EF_TS"/>
    <property type="match status" value="1"/>
</dbReference>
<comment type="caution">
    <text evidence="10">The sequence shown here is derived from an EMBL/GenBank/DDBJ whole genome shotgun (WGS) entry which is preliminary data.</text>
</comment>
<dbReference type="PROSITE" id="PS01127">
    <property type="entry name" value="EF_TS_2"/>
    <property type="match status" value="1"/>
</dbReference>